<dbReference type="AlphaFoldDB" id="A0AA39F4Z5"/>
<reference evidence="2" key="1">
    <citation type="journal article" date="2023" name="bioRxiv">
        <title>Scaffold-level genome assemblies of two parasitoid biocontrol wasps reveal the parthenogenesis mechanism and an associated novel virus.</title>
        <authorList>
            <person name="Inwood S."/>
            <person name="Skelly J."/>
            <person name="Guhlin J."/>
            <person name="Harrop T."/>
            <person name="Goldson S."/>
            <person name="Dearden P."/>
        </authorList>
    </citation>
    <scope>NUCLEOTIDE SEQUENCE</scope>
    <source>
        <strain evidence="2">Lincoln</strain>
        <tissue evidence="2">Whole body</tissue>
    </source>
</reference>
<accession>A0AA39F4Z5</accession>
<sequence length="60" mass="6740">SQVRSTTVRSHPELFHSNHSGHTGSIFLNGHDRSASELIGTVKDEREIKRVVEDTIYNPP</sequence>
<evidence type="ECO:0000256" key="1">
    <source>
        <dbReference type="SAM" id="MobiDB-lite"/>
    </source>
</evidence>
<dbReference type="Proteomes" id="UP001168972">
    <property type="component" value="Unassembled WGS sequence"/>
</dbReference>
<comment type="caution">
    <text evidence="2">The sequence shown here is derived from an EMBL/GenBank/DDBJ whole genome shotgun (WGS) entry which is preliminary data.</text>
</comment>
<protein>
    <submittedName>
        <fullName evidence="2">Uncharacterized protein</fullName>
    </submittedName>
</protein>
<evidence type="ECO:0000313" key="3">
    <source>
        <dbReference type="Proteomes" id="UP001168972"/>
    </source>
</evidence>
<gene>
    <name evidence="2" type="ORF">PV327_006779</name>
</gene>
<dbReference type="EMBL" id="JAQQBR010001833">
    <property type="protein sequence ID" value="KAK0163068.1"/>
    <property type="molecule type" value="Genomic_DNA"/>
</dbReference>
<evidence type="ECO:0000313" key="2">
    <source>
        <dbReference type="EMBL" id="KAK0163068.1"/>
    </source>
</evidence>
<proteinExistence type="predicted"/>
<keyword evidence="3" id="KW-1185">Reference proteome</keyword>
<feature type="non-terminal residue" evidence="2">
    <location>
        <position position="1"/>
    </location>
</feature>
<name>A0AA39F4Z5_MICHY</name>
<reference evidence="2" key="2">
    <citation type="submission" date="2023-03" db="EMBL/GenBank/DDBJ databases">
        <authorList>
            <person name="Inwood S.N."/>
            <person name="Skelly J.G."/>
            <person name="Guhlin J."/>
            <person name="Harrop T.W.R."/>
            <person name="Goldson S.G."/>
            <person name="Dearden P.K."/>
        </authorList>
    </citation>
    <scope>NUCLEOTIDE SEQUENCE</scope>
    <source>
        <strain evidence="2">Lincoln</strain>
        <tissue evidence="2">Whole body</tissue>
    </source>
</reference>
<organism evidence="2 3">
    <name type="scientific">Microctonus hyperodae</name>
    <name type="common">Parasitoid wasp</name>
    <dbReference type="NCBI Taxonomy" id="165561"/>
    <lineage>
        <taxon>Eukaryota</taxon>
        <taxon>Metazoa</taxon>
        <taxon>Ecdysozoa</taxon>
        <taxon>Arthropoda</taxon>
        <taxon>Hexapoda</taxon>
        <taxon>Insecta</taxon>
        <taxon>Pterygota</taxon>
        <taxon>Neoptera</taxon>
        <taxon>Endopterygota</taxon>
        <taxon>Hymenoptera</taxon>
        <taxon>Apocrita</taxon>
        <taxon>Ichneumonoidea</taxon>
        <taxon>Braconidae</taxon>
        <taxon>Euphorinae</taxon>
        <taxon>Microctonus</taxon>
    </lineage>
</organism>
<feature type="region of interest" description="Disordered" evidence="1">
    <location>
        <begin position="1"/>
        <end position="29"/>
    </location>
</feature>